<evidence type="ECO:0000256" key="3">
    <source>
        <dbReference type="SAM" id="SignalP"/>
    </source>
</evidence>
<dbReference type="PANTHER" id="PTHR11238">
    <property type="entry name" value="PROMININ ISOFORM D-RELATED"/>
    <property type="match status" value="1"/>
</dbReference>
<feature type="transmembrane region" description="Helical" evidence="2">
    <location>
        <begin position="484"/>
        <end position="504"/>
    </location>
</feature>
<feature type="signal peptide" evidence="3">
    <location>
        <begin position="1"/>
        <end position="22"/>
    </location>
</feature>
<dbReference type="OrthoDB" id="5818040at2759"/>
<keyword evidence="3" id="KW-0732">Signal</keyword>
<sequence>MRSNLLRLFSIFLIFVTLSVYCQDTTDYSQCNRDLPVNQVNIDFGTLNGFYSIAKGIAYGLQGQLPDDVVQDIYNLLTQGSGVQNIGDLVSAIIKSQDKSSKIKIIIYLALLVAAFALVVTAIIIYNQSALNVYSQIDKGDEYTNLIFDDLQSVISNGTEELTCSTNVGVNQTFSTMTTQMQQFPNGLFSNFSDQTGITALQRDNDTTLPAIKDQSPICQADIKTAQDDLKALPEEEKNDQGCADDIQNLNATLVQISALLDSLNIGGIDQIQTGMNDLLTTVNANINATNSTINDQIQLSTGQMTQTQAEISQTINGISSSVNDTMGQVYNIANIIKIGRKDVVDWSGYGWVKMGVRLIFTLPAAITLLFIALTVLALVFVFISKNEKCSDFNVLVQNFTTLYRDITFSSDQLSPENIGDTKSSMIDTTNSQFDFSYAIVNESLYDLINQLSSQAFPCYPLVNIYMNTGNIICDAFGRPIHGIWASSGLAAIIYLPLAIILLLSSRWLFIGNSSGSLYTSGRTKKGKASKNHAALTSAWEQDELPPPRVVHLPSPYESSPYESSSGVRVHPYNQ</sequence>
<organism evidence="4 5">
    <name type="scientific">Diploscapter pachys</name>
    <dbReference type="NCBI Taxonomy" id="2018661"/>
    <lineage>
        <taxon>Eukaryota</taxon>
        <taxon>Metazoa</taxon>
        <taxon>Ecdysozoa</taxon>
        <taxon>Nematoda</taxon>
        <taxon>Chromadorea</taxon>
        <taxon>Rhabditida</taxon>
        <taxon>Rhabditina</taxon>
        <taxon>Rhabditomorpha</taxon>
        <taxon>Rhabditoidea</taxon>
        <taxon>Rhabditidae</taxon>
        <taxon>Diploscapter</taxon>
    </lineage>
</organism>
<feature type="transmembrane region" description="Helical" evidence="2">
    <location>
        <begin position="105"/>
        <end position="126"/>
    </location>
</feature>
<dbReference type="STRING" id="2018661.A0A2A2JJ49"/>
<reference evidence="4 5" key="1">
    <citation type="journal article" date="2017" name="Curr. Biol.">
        <title>Genome architecture and evolution of a unichromosomal asexual nematode.</title>
        <authorList>
            <person name="Fradin H."/>
            <person name="Zegar C."/>
            <person name="Gutwein M."/>
            <person name="Lucas J."/>
            <person name="Kovtun M."/>
            <person name="Corcoran D."/>
            <person name="Baugh L.R."/>
            <person name="Kiontke K."/>
            <person name="Gunsalus K."/>
            <person name="Fitch D.H."/>
            <person name="Piano F."/>
        </authorList>
    </citation>
    <scope>NUCLEOTIDE SEQUENCE [LARGE SCALE GENOMIC DNA]</scope>
    <source>
        <strain evidence="4">PF1309</strain>
    </source>
</reference>
<dbReference type="Proteomes" id="UP000218231">
    <property type="component" value="Unassembled WGS sequence"/>
</dbReference>
<dbReference type="EMBL" id="LIAE01010401">
    <property type="protein sequence ID" value="PAV61697.1"/>
    <property type="molecule type" value="Genomic_DNA"/>
</dbReference>
<comment type="caution">
    <text evidence="4">The sequence shown here is derived from an EMBL/GenBank/DDBJ whole genome shotgun (WGS) entry which is preliminary data.</text>
</comment>
<keyword evidence="2" id="KW-0812">Transmembrane</keyword>
<feature type="chain" id="PRO_5012200807" description="Protein tweety homolog" evidence="3">
    <location>
        <begin position="23"/>
        <end position="575"/>
    </location>
</feature>
<evidence type="ECO:0000256" key="1">
    <source>
        <dbReference type="SAM" id="MobiDB-lite"/>
    </source>
</evidence>
<evidence type="ECO:0008006" key="6">
    <source>
        <dbReference type="Google" id="ProtNLM"/>
    </source>
</evidence>
<protein>
    <recommendedName>
        <fullName evidence="6">Protein tweety homolog</fullName>
    </recommendedName>
</protein>
<name>A0A2A2JJ49_9BILA</name>
<accession>A0A2A2JJ49</accession>
<feature type="region of interest" description="Disordered" evidence="1">
    <location>
        <begin position="533"/>
        <end position="575"/>
    </location>
</feature>
<keyword evidence="5" id="KW-1185">Reference proteome</keyword>
<evidence type="ECO:0000313" key="4">
    <source>
        <dbReference type="EMBL" id="PAV61697.1"/>
    </source>
</evidence>
<proteinExistence type="predicted"/>
<evidence type="ECO:0000313" key="5">
    <source>
        <dbReference type="Proteomes" id="UP000218231"/>
    </source>
</evidence>
<dbReference type="AlphaFoldDB" id="A0A2A2JJ49"/>
<feature type="transmembrane region" description="Helical" evidence="2">
    <location>
        <begin position="359"/>
        <end position="384"/>
    </location>
</feature>
<keyword evidence="2" id="KW-1133">Transmembrane helix</keyword>
<keyword evidence="2" id="KW-0472">Membrane</keyword>
<feature type="compositionally biased region" description="Low complexity" evidence="1">
    <location>
        <begin position="554"/>
        <end position="566"/>
    </location>
</feature>
<gene>
    <name evidence="4" type="ORF">WR25_11122</name>
</gene>
<evidence type="ECO:0000256" key="2">
    <source>
        <dbReference type="SAM" id="Phobius"/>
    </source>
</evidence>
<dbReference type="PANTHER" id="PTHR11238:SF9">
    <property type="entry name" value="PROMININ, ISOFORM D"/>
    <property type="match status" value="1"/>
</dbReference>